<dbReference type="EMBL" id="JARIHO010000024">
    <property type="protein sequence ID" value="KAJ7342896.1"/>
    <property type="molecule type" value="Genomic_DNA"/>
</dbReference>
<feature type="transmembrane region" description="Helical" evidence="2">
    <location>
        <begin position="194"/>
        <end position="215"/>
    </location>
</feature>
<evidence type="ECO:0000256" key="2">
    <source>
        <dbReference type="SAM" id="Phobius"/>
    </source>
</evidence>
<comment type="caution">
    <text evidence="4">The sequence shown here is derived from an EMBL/GenBank/DDBJ whole genome shotgun (WGS) entry which is preliminary data.</text>
</comment>
<protein>
    <submittedName>
        <fullName evidence="4">Uncharacterized protein</fullName>
    </submittedName>
</protein>
<gene>
    <name evidence="4" type="ORF">DFH08DRAFT_938227</name>
</gene>
<keyword evidence="2" id="KW-1133">Transmembrane helix</keyword>
<dbReference type="AlphaFoldDB" id="A0AAD6ZWB0"/>
<feature type="chain" id="PRO_5042142282" evidence="3">
    <location>
        <begin position="22"/>
        <end position="339"/>
    </location>
</feature>
<sequence length="339" mass="35625">MKCTLCSVIASLSVIFTESSAQAVTLYGLSPSGADISIVVNQGQTIISAAGVNSQGGTTYVEVVEETSLIQGVGPSSITTLFSVPTTFTETFVEDASHVFGTTVLVQPGVGTITASETCAFGVDGLGTCGFSGHGIHFSVVDNILPFTTLAALEVTPSSSPSRMQSPSIGGGSTSVPSQTFFTSQHRHIAPGTIVGIAVGIAVSLLGLAAIALILRRRQRERRIAEGHQTTTGLVSPFTLIASAEVPGQDMEEINPGETRRQRLEAQLVATKRTVANLESRTSSTTLDLMVQGETGRESVTAQLQAAREQIEMLVQRINALEETVDSSRDTRQPPPEYS</sequence>
<feature type="coiled-coil region" evidence="1">
    <location>
        <begin position="261"/>
        <end position="331"/>
    </location>
</feature>
<feature type="signal peptide" evidence="3">
    <location>
        <begin position="1"/>
        <end position="21"/>
    </location>
</feature>
<proteinExistence type="predicted"/>
<organism evidence="4 5">
    <name type="scientific">Mycena albidolilacea</name>
    <dbReference type="NCBI Taxonomy" id="1033008"/>
    <lineage>
        <taxon>Eukaryota</taxon>
        <taxon>Fungi</taxon>
        <taxon>Dikarya</taxon>
        <taxon>Basidiomycota</taxon>
        <taxon>Agaricomycotina</taxon>
        <taxon>Agaricomycetes</taxon>
        <taxon>Agaricomycetidae</taxon>
        <taxon>Agaricales</taxon>
        <taxon>Marasmiineae</taxon>
        <taxon>Mycenaceae</taxon>
        <taxon>Mycena</taxon>
    </lineage>
</organism>
<keyword evidence="1" id="KW-0175">Coiled coil</keyword>
<keyword evidence="3" id="KW-0732">Signal</keyword>
<keyword evidence="5" id="KW-1185">Reference proteome</keyword>
<name>A0AAD6ZWB0_9AGAR</name>
<evidence type="ECO:0000313" key="4">
    <source>
        <dbReference type="EMBL" id="KAJ7342896.1"/>
    </source>
</evidence>
<accession>A0AAD6ZWB0</accession>
<reference evidence="4" key="1">
    <citation type="submission" date="2023-03" db="EMBL/GenBank/DDBJ databases">
        <title>Massive genome expansion in bonnet fungi (Mycena s.s.) driven by repeated elements and novel gene families across ecological guilds.</title>
        <authorList>
            <consortium name="Lawrence Berkeley National Laboratory"/>
            <person name="Harder C.B."/>
            <person name="Miyauchi S."/>
            <person name="Viragh M."/>
            <person name="Kuo A."/>
            <person name="Thoen E."/>
            <person name="Andreopoulos B."/>
            <person name="Lu D."/>
            <person name="Skrede I."/>
            <person name="Drula E."/>
            <person name="Henrissat B."/>
            <person name="Morin E."/>
            <person name="Kohler A."/>
            <person name="Barry K."/>
            <person name="LaButti K."/>
            <person name="Morin E."/>
            <person name="Salamov A."/>
            <person name="Lipzen A."/>
            <person name="Mereny Z."/>
            <person name="Hegedus B."/>
            <person name="Baldrian P."/>
            <person name="Stursova M."/>
            <person name="Weitz H."/>
            <person name="Taylor A."/>
            <person name="Grigoriev I.V."/>
            <person name="Nagy L.G."/>
            <person name="Martin F."/>
            <person name="Kauserud H."/>
        </authorList>
    </citation>
    <scope>NUCLEOTIDE SEQUENCE</scope>
    <source>
        <strain evidence="4">CBHHK002</strain>
    </source>
</reference>
<dbReference type="Proteomes" id="UP001218218">
    <property type="component" value="Unassembled WGS sequence"/>
</dbReference>
<keyword evidence="2" id="KW-0472">Membrane</keyword>
<evidence type="ECO:0000256" key="1">
    <source>
        <dbReference type="SAM" id="Coils"/>
    </source>
</evidence>
<keyword evidence="2" id="KW-0812">Transmembrane</keyword>
<evidence type="ECO:0000313" key="5">
    <source>
        <dbReference type="Proteomes" id="UP001218218"/>
    </source>
</evidence>
<evidence type="ECO:0000256" key="3">
    <source>
        <dbReference type="SAM" id="SignalP"/>
    </source>
</evidence>